<dbReference type="AlphaFoldDB" id="A0A078BDC7"/>
<evidence type="ECO:0000256" key="17">
    <source>
        <dbReference type="ARBA" id="ARBA00026108"/>
    </source>
</evidence>
<evidence type="ECO:0000256" key="14">
    <source>
        <dbReference type="ARBA" id="ARBA00024141"/>
    </source>
</evidence>
<dbReference type="EC" id="3.4.17.24" evidence="17"/>
<comment type="subcellular location">
    <subcellularLocation>
        <location evidence="3">Cytoplasm</location>
        <location evidence="3">Cytoskeleton</location>
        <location evidence="3">Spindle</location>
    </subcellularLocation>
    <subcellularLocation>
        <location evidence="4">Midbody</location>
    </subcellularLocation>
    <subcellularLocation>
        <location evidence="2">Nucleus</location>
    </subcellularLocation>
</comment>
<feature type="compositionally biased region" description="Polar residues" evidence="22">
    <location>
        <begin position="677"/>
        <end position="692"/>
    </location>
</feature>
<dbReference type="Gene3D" id="3.40.630.10">
    <property type="entry name" value="Zn peptidases"/>
    <property type="match status" value="1"/>
</dbReference>
<evidence type="ECO:0000259" key="23">
    <source>
        <dbReference type="PROSITE" id="PS52035"/>
    </source>
</evidence>
<feature type="compositionally biased region" description="Low complexity" evidence="22">
    <location>
        <begin position="654"/>
        <end position="668"/>
    </location>
</feature>
<evidence type="ECO:0000256" key="21">
    <source>
        <dbReference type="PROSITE-ProRule" id="PRU01379"/>
    </source>
</evidence>
<dbReference type="GO" id="GO:0005634">
    <property type="term" value="C:nucleus"/>
    <property type="evidence" value="ECO:0007669"/>
    <property type="project" value="UniProtKB-SubCell"/>
</dbReference>
<dbReference type="CDD" id="cd06236">
    <property type="entry name" value="M14_AGBL5_like"/>
    <property type="match status" value="1"/>
</dbReference>
<evidence type="ECO:0000256" key="9">
    <source>
        <dbReference type="ARBA" id="ARBA00022801"/>
    </source>
</evidence>
<keyword evidence="11" id="KW-0482">Metalloprotease</keyword>
<keyword evidence="7" id="KW-0645">Protease</keyword>
<dbReference type="SUPFAM" id="SSF53187">
    <property type="entry name" value="Zn-dependent exopeptidases"/>
    <property type="match status" value="1"/>
</dbReference>
<dbReference type="InterPro" id="IPR040626">
    <property type="entry name" value="Pepdidase_M14_N"/>
</dbReference>
<dbReference type="Gene3D" id="2.60.40.3120">
    <property type="match status" value="1"/>
</dbReference>
<dbReference type="PROSITE" id="PS52035">
    <property type="entry name" value="PEPTIDASE_M14"/>
    <property type="match status" value="1"/>
</dbReference>
<reference evidence="24 25" key="1">
    <citation type="submission" date="2014-06" db="EMBL/GenBank/DDBJ databases">
        <authorList>
            <person name="Swart Estienne"/>
        </authorList>
    </citation>
    <scope>NUCLEOTIDE SEQUENCE [LARGE SCALE GENOMIC DNA]</scope>
    <source>
        <strain evidence="24 25">130c</strain>
    </source>
</reference>
<organism evidence="24 25">
    <name type="scientific">Stylonychia lemnae</name>
    <name type="common">Ciliate</name>
    <dbReference type="NCBI Taxonomy" id="5949"/>
    <lineage>
        <taxon>Eukaryota</taxon>
        <taxon>Sar</taxon>
        <taxon>Alveolata</taxon>
        <taxon>Ciliophora</taxon>
        <taxon>Intramacronucleata</taxon>
        <taxon>Spirotrichea</taxon>
        <taxon>Stichotrichia</taxon>
        <taxon>Sporadotrichida</taxon>
        <taxon>Oxytrichidae</taxon>
        <taxon>Stylonychinae</taxon>
        <taxon>Stylonychia</taxon>
    </lineage>
</organism>
<keyword evidence="12" id="KW-0206">Cytoskeleton</keyword>
<evidence type="ECO:0000256" key="15">
    <source>
        <dbReference type="ARBA" id="ARBA00024524"/>
    </source>
</evidence>
<dbReference type="Pfam" id="PF18027">
    <property type="entry name" value="Pepdidase_M14_N"/>
    <property type="match status" value="1"/>
</dbReference>
<proteinExistence type="inferred from homology"/>
<evidence type="ECO:0000256" key="7">
    <source>
        <dbReference type="ARBA" id="ARBA00022670"/>
    </source>
</evidence>
<dbReference type="InterPro" id="IPR000834">
    <property type="entry name" value="Peptidase_M14"/>
</dbReference>
<dbReference type="GO" id="GO:0004181">
    <property type="term" value="F:metallocarboxypeptidase activity"/>
    <property type="evidence" value="ECO:0007669"/>
    <property type="project" value="InterPro"/>
</dbReference>
<comment type="catalytic activity">
    <reaction evidence="16">
        <text>C-terminal L-alpha-aminoacyl-L-glutamyl-[tubulin] + H2O = C-terminal L-alpha-aminoacyl-[tubulin] + L-glutamate</text>
        <dbReference type="Rhea" id="RHEA:63796"/>
        <dbReference type="Rhea" id="RHEA-COMP:16436"/>
        <dbReference type="Rhea" id="RHEA-COMP:16437"/>
        <dbReference type="ChEBI" id="CHEBI:15377"/>
        <dbReference type="ChEBI" id="CHEBI:29985"/>
        <dbReference type="ChEBI" id="CHEBI:90782"/>
        <dbReference type="ChEBI" id="CHEBI:149556"/>
        <dbReference type="EC" id="3.4.17.24"/>
    </reaction>
    <physiologicalReaction direction="left-to-right" evidence="16">
        <dbReference type="Rhea" id="RHEA:63797"/>
    </physiologicalReaction>
</comment>
<feature type="compositionally biased region" description="Polar residues" evidence="22">
    <location>
        <begin position="10"/>
        <end position="22"/>
    </location>
</feature>
<evidence type="ECO:0000256" key="10">
    <source>
        <dbReference type="ARBA" id="ARBA00022833"/>
    </source>
</evidence>
<dbReference type="GO" id="GO:0030496">
    <property type="term" value="C:midbody"/>
    <property type="evidence" value="ECO:0007669"/>
    <property type="project" value="UniProtKB-SubCell"/>
</dbReference>
<feature type="region of interest" description="Disordered" evidence="22">
    <location>
        <begin position="552"/>
        <end position="614"/>
    </location>
</feature>
<protein>
    <recommendedName>
        <fullName evidence="14">Cytosolic carboxypeptidase-like protein 5</fullName>
        <ecNumber evidence="17">3.4.17.24</ecNumber>
    </recommendedName>
    <alternativeName>
        <fullName evidence="19">ATP/GTP-binding protein-like 5</fullName>
    </alternativeName>
    <alternativeName>
        <fullName evidence="18">Protein deglutamylase CCP5</fullName>
    </alternativeName>
</protein>
<evidence type="ECO:0000256" key="18">
    <source>
        <dbReference type="ARBA" id="ARBA00032753"/>
    </source>
</evidence>
<feature type="active site" description="Proton donor/acceptor" evidence="21">
    <location>
        <position position="465"/>
    </location>
</feature>
<keyword evidence="13" id="KW-0539">Nucleus</keyword>
<name>A0A078BDC7_STYLE</name>
<evidence type="ECO:0000256" key="8">
    <source>
        <dbReference type="ARBA" id="ARBA00022723"/>
    </source>
</evidence>
<evidence type="ECO:0000256" key="3">
    <source>
        <dbReference type="ARBA" id="ARBA00004186"/>
    </source>
</evidence>
<evidence type="ECO:0000256" key="13">
    <source>
        <dbReference type="ARBA" id="ARBA00023242"/>
    </source>
</evidence>
<evidence type="ECO:0000256" key="19">
    <source>
        <dbReference type="ARBA" id="ARBA00032928"/>
    </source>
</evidence>
<comment type="catalytic activity">
    <reaction evidence="15">
        <text>C-terminal L-alpha-aminoacyl-L-glutamyl-L-glutamyl-[tubulin] + H2O = C-terminal L-alpha-aminoacyl-L-glutamyl-[tubulin] + L-glutamate</text>
        <dbReference type="Rhea" id="RHEA:63792"/>
        <dbReference type="Rhea" id="RHEA-COMP:16435"/>
        <dbReference type="Rhea" id="RHEA-COMP:16436"/>
        <dbReference type="ChEBI" id="CHEBI:15377"/>
        <dbReference type="ChEBI" id="CHEBI:29985"/>
        <dbReference type="ChEBI" id="CHEBI:149555"/>
        <dbReference type="ChEBI" id="CHEBI:149556"/>
        <dbReference type="EC" id="3.4.17.24"/>
    </reaction>
    <physiologicalReaction direction="left-to-right" evidence="15">
        <dbReference type="Rhea" id="RHEA:63793"/>
    </physiologicalReaction>
</comment>
<keyword evidence="25" id="KW-1185">Reference proteome</keyword>
<keyword evidence="8" id="KW-0479">Metal-binding</keyword>
<feature type="compositionally biased region" description="Polar residues" evidence="22">
    <location>
        <begin position="706"/>
        <end position="744"/>
    </location>
</feature>
<sequence length="1069" mass="120804">MKSQKRQSIKRQMTNQGSNDQSSEAEEITDKKQKPSYPVIQCMIDNVNTLEVLKTMNPQQNTFNFGSITITSAFDSGNLARCEEGDEVNNVRKIQNQFKLQFNMWIATDSLPYFKNCGYRTWFYFGVKGTIRDQVLSFTIKNMNHQSKLYASGLRPVYRLGMQSKWRRCNGKCSWISAPEGTSVTFEHSFSGQERDDQLLYIAFTYPFSYSETTEYFDKIQDKISKDFKDQIYIHRELLTYSLEDRNVELITITGLNGVQTQEREEGIPTLCNKVEGKKCIVLSARVHPGEVQSSFVLNGIIDFLVSNTEQSKILLENYVFKVIPLLNPDGVYRGYFRLDTYNHNLNRFYIDPDPKLQPTIYAARQAILQQHQYGNLHIYLDLHGHAVKKGCFIFGNALKGEEQAQNMLFAKLIALNCLNFDFAECSFAEKLMSVKDRGCGLSREGSGRVALYKACGLINCYTLECNFQTGRRINHLTPKINVATGEIEPELPITDANNKIYKENKTPSYTIEIFEDVGRAVCLALLDLIEKNPVTRLLSSQYKTVTNLNQSNTNMNTATSANSGTSSQNTAASLVIQSQSQATRNNSSSNSAINRQPIVYVEKTPKNPNTSFSSHAQKFMALTQDKKSSFLQSSQKGQLIGKPLEEIKEQTKQEQQQQFNLSNQNKGGKNKDKQTLKQLLQDNANTNSVNQDEAKKKPKHKNLRNDVSSGNIEHNQSSKKINRIGLNSNHNGELSSNTNTSGLTQEDPFFLQQDNDFENKTYGVVKHKIKRGLNKKNNQFQQMTSLKNKIQGGMLTSDLQQYGSENFSFIDVSQTPSIPFDQITNPFQQELRLCNVVQLDLNLAQPNSQLSQQTTNQQTIQSLSKINQISMAKNSVQNSSHHFSSQNSVFLPQNIIAPNSAQALYQLSQGGNKLVPKLLEKHNTRMKSQVSQPQQKQQLSNISKINASTSNNIGCLLTSNQNQQDDQKDNQSFSKAFLNRKSQNVNITQQQAIQSQQLQQQSRFSSNNSNIAQDQSVRNLQNQIFGQQQMITNAQGKRMMSNNLWNKIKSSSFNYQGGIIGSAAEAAE</sequence>
<evidence type="ECO:0000256" key="16">
    <source>
        <dbReference type="ARBA" id="ARBA00024627"/>
    </source>
</evidence>
<dbReference type="Proteomes" id="UP000039865">
    <property type="component" value="Unassembled WGS sequence"/>
</dbReference>
<dbReference type="PANTHER" id="PTHR12756">
    <property type="entry name" value="CYTOSOLIC CARBOXYPEPTIDASE"/>
    <property type="match status" value="1"/>
</dbReference>
<comment type="similarity">
    <text evidence="5 21">Belongs to the peptidase M14 family.</text>
</comment>
<comment type="cofactor">
    <cofactor evidence="1">
        <name>Zn(2+)</name>
        <dbReference type="ChEBI" id="CHEBI:29105"/>
    </cofactor>
</comment>
<accession>A0A078BDC7</accession>
<evidence type="ECO:0000256" key="4">
    <source>
        <dbReference type="ARBA" id="ARBA00004214"/>
    </source>
</evidence>
<evidence type="ECO:0000256" key="6">
    <source>
        <dbReference type="ARBA" id="ARBA00022490"/>
    </source>
</evidence>
<feature type="region of interest" description="Disordered" evidence="22">
    <location>
        <begin position="1"/>
        <end position="33"/>
    </location>
</feature>
<dbReference type="GO" id="GO:0005819">
    <property type="term" value="C:spindle"/>
    <property type="evidence" value="ECO:0007669"/>
    <property type="project" value="UniProtKB-SubCell"/>
</dbReference>
<keyword evidence="10" id="KW-0862">Zinc</keyword>
<gene>
    <name evidence="24" type="primary">Contig16534.g810</name>
    <name evidence="24" type="ORF">STYLEM_20755</name>
</gene>
<evidence type="ECO:0000256" key="12">
    <source>
        <dbReference type="ARBA" id="ARBA00023212"/>
    </source>
</evidence>
<keyword evidence="9" id="KW-0378">Hydrolase</keyword>
<evidence type="ECO:0000256" key="11">
    <source>
        <dbReference type="ARBA" id="ARBA00023049"/>
    </source>
</evidence>
<feature type="compositionally biased region" description="Low complexity" evidence="22">
    <location>
        <begin position="552"/>
        <end position="597"/>
    </location>
</feature>
<evidence type="ECO:0000256" key="5">
    <source>
        <dbReference type="ARBA" id="ARBA00005988"/>
    </source>
</evidence>
<dbReference type="GO" id="GO:0006508">
    <property type="term" value="P:proteolysis"/>
    <property type="evidence" value="ECO:0007669"/>
    <property type="project" value="UniProtKB-KW"/>
</dbReference>
<evidence type="ECO:0000313" key="24">
    <source>
        <dbReference type="EMBL" id="CDW91598.1"/>
    </source>
</evidence>
<keyword evidence="6" id="KW-0963">Cytoplasm</keyword>
<feature type="domain" description="Peptidase M14" evidence="23">
    <location>
        <begin position="206"/>
        <end position="530"/>
    </location>
</feature>
<evidence type="ECO:0000313" key="25">
    <source>
        <dbReference type="Proteomes" id="UP000039865"/>
    </source>
</evidence>
<comment type="catalytic activity">
    <reaction evidence="20">
        <text>gamma-L-glutamyl-L-glutamyl-[protein] + H2O = L-glutamyl-[protein] + L-glutamate</text>
        <dbReference type="Rhea" id="RHEA:60152"/>
        <dbReference type="Rhea" id="RHEA-COMP:10208"/>
        <dbReference type="Rhea" id="RHEA-COMP:15517"/>
        <dbReference type="ChEBI" id="CHEBI:15377"/>
        <dbReference type="ChEBI" id="CHEBI:29973"/>
        <dbReference type="ChEBI" id="CHEBI:29985"/>
        <dbReference type="ChEBI" id="CHEBI:143622"/>
    </reaction>
    <physiologicalReaction direction="left-to-right" evidence="20">
        <dbReference type="Rhea" id="RHEA:60153"/>
    </physiologicalReaction>
</comment>
<dbReference type="PANTHER" id="PTHR12756:SF12">
    <property type="entry name" value="CYTOSOLIC CARBOXYPEPTIDASE-LIKE PROTEIN 5"/>
    <property type="match status" value="1"/>
</dbReference>
<dbReference type="OrthoDB" id="10253041at2759"/>
<dbReference type="InterPro" id="IPR034286">
    <property type="entry name" value="M14_AGBL5-like"/>
</dbReference>
<evidence type="ECO:0000256" key="2">
    <source>
        <dbReference type="ARBA" id="ARBA00004123"/>
    </source>
</evidence>
<dbReference type="GO" id="GO:0008270">
    <property type="term" value="F:zinc ion binding"/>
    <property type="evidence" value="ECO:0007669"/>
    <property type="project" value="InterPro"/>
</dbReference>
<evidence type="ECO:0000256" key="1">
    <source>
        <dbReference type="ARBA" id="ARBA00001947"/>
    </source>
</evidence>
<dbReference type="InParanoid" id="A0A078BDC7"/>
<dbReference type="EMBL" id="CCKQ01019588">
    <property type="protein sequence ID" value="CDW91598.1"/>
    <property type="molecule type" value="Genomic_DNA"/>
</dbReference>
<dbReference type="InterPro" id="IPR050821">
    <property type="entry name" value="Cytosolic_carboxypeptidase"/>
</dbReference>
<evidence type="ECO:0000256" key="20">
    <source>
        <dbReference type="ARBA" id="ARBA00047714"/>
    </source>
</evidence>
<evidence type="ECO:0000256" key="22">
    <source>
        <dbReference type="SAM" id="MobiDB-lite"/>
    </source>
</evidence>
<feature type="region of interest" description="Disordered" evidence="22">
    <location>
        <begin position="650"/>
        <end position="744"/>
    </location>
</feature>